<dbReference type="Proteomes" id="UP001497482">
    <property type="component" value="Chromosome 19"/>
</dbReference>
<keyword evidence="3" id="KW-1185">Reference proteome</keyword>
<gene>
    <name evidence="2" type="ORF">KC01_LOCUS20372</name>
</gene>
<proteinExistence type="predicted"/>
<dbReference type="AlphaFoldDB" id="A0AAV2KUN9"/>
<name>A0AAV2KUN9_KNICA</name>
<reference evidence="2 3" key="1">
    <citation type="submission" date="2024-04" db="EMBL/GenBank/DDBJ databases">
        <authorList>
            <person name="Waldvogel A.-M."/>
            <person name="Schoenle A."/>
        </authorList>
    </citation>
    <scope>NUCLEOTIDE SEQUENCE [LARGE SCALE GENOMIC DNA]</scope>
</reference>
<sequence>MEEIRAAAVMTEDTRDLETLPQLNLEGELSTGDGAEVDSANGQTQIETPTQQPSTPQNRFQYVRRTNEKRRKVAPLDSIGRFKM</sequence>
<accession>A0AAV2KUN9</accession>
<feature type="compositionally biased region" description="Polar residues" evidence="1">
    <location>
        <begin position="40"/>
        <end position="60"/>
    </location>
</feature>
<feature type="region of interest" description="Disordered" evidence="1">
    <location>
        <begin position="1"/>
        <end position="84"/>
    </location>
</feature>
<evidence type="ECO:0000313" key="2">
    <source>
        <dbReference type="EMBL" id="CAL1590937.1"/>
    </source>
</evidence>
<evidence type="ECO:0000256" key="1">
    <source>
        <dbReference type="SAM" id="MobiDB-lite"/>
    </source>
</evidence>
<protein>
    <submittedName>
        <fullName evidence="2">Uncharacterized protein</fullName>
    </submittedName>
</protein>
<organism evidence="2 3">
    <name type="scientific">Knipowitschia caucasica</name>
    <name type="common">Caucasian dwarf goby</name>
    <name type="synonym">Pomatoschistus caucasicus</name>
    <dbReference type="NCBI Taxonomy" id="637954"/>
    <lineage>
        <taxon>Eukaryota</taxon>
        <taxon>Metazoa</taxon>
        <taxon>Chordata</taxon>
        <taxon>Craniata</taxon>
        <taxon>Vertebrata</taxon>
        <taxon>Euteleostomi</taxon>
        <taxon>Actinopterygii</taxon>
        <taxon>Neopterygii</taxon>
        <taxon>Teleostei</taxon>
        <taxon>Neoteleostei</taxon>
        <taxon>Acanthomorphata</taxon>
        <taxon>Gobiaria</taxon>
        <taxon>Gobiiformes</taxon>
        <taxon>Gobioidei</taxon>
        <taxon>Gobiidae</taxon>
        <taxon>Gobiinae</taxon>
        <taxon>Knipowitschia</taxon>
    </lineage>
</organism>
<evidence type="ECO:0000313" key="3">
    <source>
        <dbReference type="Proteomes" id="UP001497482"/>
    </source>
</evidence>
<dbReference type="EMBL" id="OZ035841">
    <property type="protein sequence ID" value="CAL1590937.1"/>
    <property type="molecule type" value="Genomic_DNA"/>
</dbReference>